<protein>
    <submittedName>
        <fullName evidence="1">Uncharacterized protein</fullName>
    </submittedName>
</protein>
<dbReference type="AlphaFoldDB" id="A0AAN8N9R3"/>
<evidence type="ECO:0000313" key="2">
    <source>
        <dbReference type="Proteomes" id="UP001313282"/>
    </source>
</evidence>
<evidence type="ECO:0000313" key="1">
    <source>
        <dbReference type="EMBL" id="KAK6357170.1"/>
    </source>
</evidence>
<sequence length="110" mass="12028">MLEGGITTAMQQGILLPSGLILSSLGVVEKYITEPVDDYWLNLVVSTHTANGFFVYTVKGRLRFVICYNEAYYDDGGVEEFVSIVVRHLKGGLGILDNTTIPEELNAASV</sequence>
<keyword evidence="2" id="KW-1185">Reference proteome</keyword>
<gene>
    <name evidence="1" type="ORF">TWF718_001495</name>
</gene>
<dbReference type="EMBL" id="JAVHNR010000001">
    <property type="protein sequence ID" value="KAK6357170.1"/>
    <property type="molecule type" value="Genomic_DNA"/>
</dbReference>
<organism evidence="1 2">
    <name type="scientific">Orbilia javanica</name>
    <dbReference type="NCBI Taxonomy" id="47235"/>
    <lineage>
        <taxon>Eukaryota</taxon>
        <taxon>Fungi</taxon>
        <taxon>Dikarya</taxon>
        <taxon>Ascomycota</taxon>
        <taxon>Pezizomycotina</taxon>
        <taxon>Orbiliomycetes</taxon>
        <taxon>Orbiliales</taxon>
        <taxon>Orbiliaceae</taxon>
        <taxon>Orbilia</taxon>
    </lineage>
</organism>
<dbReference type="Proteomes" id="UP001313282">
    <property type="component" value="Unassembled WGS sequence"/>
</dbReference>
<name>A0AAN8N9R3_9PEZI</name>
<proteinExistence type="predicted"/>
<comment type="caution">
    <text evidence="1">The sequence shown here is derived from an EMBL/GenBank/DDBJ whole genome shotgun (WGS) entry which is preliminary data.</text>
</comment>
<dbReference type="Gene3D" id="3.30.559.30">
    <property type="entry name" value="Nonribosomal peptide synthetase, condensation domain"/>
    <property type="match status" value="1"/>
</dbReference>
<reference evidence="1 2" key="1">
    <citation type="submission" date="2019-10" db="EMBL/GenBank/DDBJ databases">
        <authorList>
            <person name="Palmer J.M."/>
        </authorList>
    </citation>
    <scope>NUCLEOTIDE SEQUENCE [LARGE SCALE GENOMIC DNA]</scope>
    <source>
        <strain evidence="1 2">TWF718</strain>
    </source>
</reference>
<accession>A0AAN8N9R3</accession>